<organism evidence="2 3">
    <name type="scientific">Nepenthes gracilis</name>
    <name type="common">Slender pitcher plant</name>
    <dbReference type="NCBI Taxonomy" id="150966"/>
    <lineage>
        <taxon>Eukaryota</taxon>
        <taxon>Viridiplantae</taxon>
        <taxon>Streptophyta</taxon>
        <taxon>Embryophyta</taxon>
        <taxon>Tracheophyta</taxon>
        <taxon>Spermatophyta</taxon>
        <taxon>Magnoliopsida</taxon>
        <taxon>eudicotyledons</taxon>
        <taxon>Gunneridae</taxon>
        <taxon>Pentapetalae</taxon>
        <taxon>Caryophyllales</taxon>
        <taxon>Nepenthaceae</taxon>
        <taxon>Nepenthes</taxon>
    </lineage>
</organism>
<sequence>MSFFLLCWLIGGGSMIMLIFKFQMIFVFCFLRNSHLQFKNKFSGKLILVLSSSDGRNTCKNIPTISYSSPRLVLLVCSHYINLHLGSSCCIMLLIISRLSSTKCIAHTNILAIFISSKIKL</sequence>
<proteinExistence type="predicted"/>
<keyword evidence="1" id="KW-1133">Transmembrane helix</keyword>
<evidence type="ECO:0000313" key="2">
    <source>
        <dbReference type="EMBL" id="GMH08900.1"/>
    </source>
</evidence>
<keyword evidence="1" id="KW-0812">Transmembrane</keyword>
<comment type="caution">
    <text evidence="2">The sequence shown here is derived from an EMBL/GenBank/DDBJ whole genome shotgun (WGS) entry which is preliminary data.</text>
</comment>
<name>A0AAD3SCV9_NEPGR</name>
<keyword evidence="1" id="KW-0472">Membrane</keyword>
<accession>A0AAD3SCV9</accession>
<evidence type="ECO:0000256" key="1">
    <source>
        <dbReference type="SAM" id="Phobius"/>
    </source>
</evidence>
<keyword evidence="3" id="KW-1185">Reference proteome</keyword>
<evidence type="ECO:0000313" key="3">
    <source>
        <dbReference type="Proteomes" id="UP001279734"/>
    </source>
</evidence>
<feature type="transmembrane region" description="Helical" evidence="1">
    <location>
        <begin position="6"/>
        <end position="31"/>
    </location>
</feature>
<dbReference type="EMBL" id="BSYO01000008">
    <property type="protein sequence ID" value="GMH08900.1"/>
    <property type="molecule type" value="Genomic_DNA"/>
</dbReference>
<reference evidence="2" key="1">
    <citation type="submission" date="2023-05" db="EMBL/GenBank/DDBJ databases">
        <title>Nepenthes gracilis genome sequencing.</title>
        <authorList>
            <person name="Fukushima K."/>
        </authorList>
    </citation>
    <scope>NUCLEOTIDE SEQUENCE</scope>
    <source>
        <strain evidence="2">SING2019-196</strain>
    </source>
</reference>
<protein>
    <submittedName>
        <fullName evidence="2">Uncharacterized protein</fullName>
    </submittedName>
</protein>
<dbReference type="Proteomes" id="UP001279734">
    <property type="component" value="Unassembled WGS sequence"/>
</dbReference>
<gene>
    <name evidence="2" type="ORF">Nepgr_010740</name>
</gene>
<dbReference type="AlphaFoldDB" id="A0AAD3SCV9"/>